<dbReference type="RefSeq" id="WP_301815286.1">
    <property type="nucleotide sequence ID" value="NZ_JAUJZH010000034.1"/>
</dbReference>
<organism evidence="1 2">
    <name type="scientific">Variovorax ginsengisoli</name>
    <dbReference type="NCBI Taxonomy" id="363844"/>
    <lineage>
        <taxon>Bacteria</taxon>
        <taxon>Pseudomonadati</taxon>
        <taxon>Pseudomonadota</taxon>
        <taxon>Betaproteobacteria</taxon>
        <taxon>Burkholderiales</taxon>
        <taxon>Comamonadaceae</taxon>
        <taxon>Variovorax</taxon>
    </lineage>
</organism>
<dbReference type="Proteomes" id="UP001169027">
    <property type="component" value="Unassembled WGS sequence"/>
</dbReference>
<gene>
    <name evidence="1" type="ORF">Q2T77_32690</name>
</gene>
<dbReference type="EMBL" id="JAUKVY010000034">
    <property type="protein sequence ID" value="MDO1537035.1"/>
    <property type="molecule type" value="Genomic_DNA"/>
</dbReference>
<comment type="caution">
    <text evidence="1">The sequence shown here is derived from an EMBL/GenBank/DDBJ whole genome shotgun (WGS) entry which is preliminary data.</text>
</comment>
<keyword evidence="2" id="KW-1185">Reference proteome</keyword>
<protein>
    <submittedName>
        <fullName evidence="1">Uncharacterized protein</fullName>
    </submittedName>
</protein>
<evidence type="ECO:0000313" key="2">
    <source>
        <dbReference type="Proteomes" id="UP001169027"/>
    </source>
</evidence>
<accession>A0ABT8SE29</accession>
<proteinExistence type="predicted"/>
<sequence>MAKLEVSVDLLVSALFERSQPNLVVRGASFDAGRNVVELDIVGPGVPECERVVAECHQRSFSVEFKPAP</sequence>
<reference evidence="1" key="1">
    <citation type="submission" date="2023-06" db="EMBL/GenBank/DDBJ databases">
        <authorList>
            <person name="Jiang Y."/>
            <person name="Liu Q."/>
        </authorList>
    </citation>
    <scope>NUCLEOTIDE SEQUENCE</scope>
    <source>
        <strain evidence="1">CGMCC 1.12090</strain>
    </source>
</reference>
<evidence type="ECO:0000313" key="1">
    <source>
        <dbReference type="EMBL" id="MDO1537035.1"/>
    </source>
</evidence>
<name>A0ABT8SE29_9BURK</name>